<comment type="caution">
    <text evidence="2">The sequence shown here is derived from an EMBL/GenBank/DDBJ whole genome shotgun (WGS) entry which is preliminary data.</text>
</comment>
<evidence type="ECO:0000313" key="2">
    <source>
        <dbReference type="EMBL" id="GJD97208.1"/>
    </source>
</evidence>
<reference evidence="2" key="1">
    <citation type="journal article" date="2021" name="Front. Microbiol.">
        <title>Comprehensive Comparative Genomics and Phenotyping of Methylobacterium Species.</title>
        <authorList>
            <person name="Alessa O."/>
            <person name="Ogura Y."/>
            <person name="Fujitani Y."/>
            <person name="Takami H."/>
            <person name="Hayashi T."/>
            <person name="Sahin N."/>
            <person name="Tani A."/>
        </authorList>
    </citation>
    <scope>NUCLEOTIDE SEQUENCE</scope>
    <source>
        <strain evidence="2">DSM 19015</strain>
    </source>
</reference>
<accession>A0ABQ4S252</accession>
<keyword evidence="1" id="KW-1133">Transmembrane helix</keyword>
<feature type="transmembrane region" description="Helical" evidence="1">
    <location>
        <begin position="15"/>
        <end position="36"/>
    </location>
</feature>
<reference evidence="2" key="2">
    <citation type="submission" date="2021-08" db="EMBL/GenBank/DDBJ databases">
        <authorList>
            <person name="Tani A."/>
            <person name="Ola A."/>
            <person name="Ogura Y."/>
            <person name="Katsura K."/>
            <person name="Hayashi T."/>
        </authorList>
    </citation>
    <scope>NUCLEOTIDE SEQUENCE</scope>
    <source>
        <strain evidence="2">DSM 19015</strain>
    </source>
</reference>
<keyword evidence="1" id="KW-0472">Membrane</keyword>
<protein>
    <submittedName>
        <fullName evidence="2">Uncharacterized protein</fullName>
    </submittedName>
</protein>
<dbReference type="Proteomes" id="UP001055125">
    <property type="component" value="Unassembled WGS sequence"/>
</dbReference>
<organism evidence="2 3">
    <name type="scientific">Methylobacterium iners</name>
    <dbReference type="NCBI Taxonomy" id="418707"/>
    <lineage>
        <taxon>Bacteria</taxon>
        <taxon>Pseudomonadati</taxon>
        <taxon>Pseudomonadota</taxon>
        <taxon>Alphaproteobacteria</taxon>
        <taxon>Hyphomicrobiales</taxon>
        <taxon>Methylobacteriaceae</taxon>
        <taxon>Methylobacterium</taxon>
    </lineage>
</organism>
<name>A0ABQ4S252_9HYPH</name>
<evidence type="ECO:0000313" key="3">
    <source>
        <dbReference type="Proteomes" id="UP001055125"/>
    </source>
</evidence>
<sequence length="37" mass="4250">MLLASRIVLREHREITAVAITYGLFISAMLMLFWVIA</sequence>
<gene>
    <name evidence="2" type="ORF">OCOJLMKI_4436</name>
</gene>
<evidence type="ECO:0000256" key="1">
    <source>
        <dbReference type="SAM" id="Phobius"/>
    </source>
</evidence>
<proteinExistence type="predicted"/>
<keyword evidence="1" id="KW-0812">Transmembrane</keyword>
<keyword evidence="3" id="KW-1185">Reference proteome</keyword>
<dbReference type="EMBL" id="BPQP01000083">
    <property type="protein sequence ID" value="GJD97208.1"/>
    <property type="molecule type" value="Genomic_DNA"/>
</dbReference>